<gene>
    <name evidence="1" type="ORF">D917_06500</name>
</gene>
<proteinExistence type="predicted"/>
<accession>A0A1Y3ES71</accession>
<organism evidence="1 2">
    <name type="scientific">Trichinella nativa</name>
    <dbReference type="NCBI Taxonomy" id="6335"/>
    <lineage>
        <taxon>Eukaryota</taxon>
        <taxon>Metazoa</taxon>
        <taxon>Ecdysozoa</taxon>
        <taxon>Nematoda</taxon>
        <taxon>Enoplea</taxon>
        <taxon>Dorylaimia</taxon>
        <taxon>Trichinellida</taxon>
        <taxon>Trichinellidae</taxon>
        <taxon>Trichinella</taxon>
    </lineage>
</organism>
<dbReference type="AlphaFoldDB" id="A0A1Y3ES71"/>
<dbReference type="Proteomes" id="UP000243006">
    <property type="component" value="Unassembled WGS sequence"/>
</dbReference>
<name>A0A1Y3ES71_9BILA</name>
<dbReference type="EMBL" id="LVZM01003314">
    <property type="protein sequence ID" value="OUC48001.1"/>
    <property type="molecule type" value="Genomic_DNA"/>
</dbReference>
<evidence type="ECO:0000313" key="1">
    <source>
        <dbReference type="EMBL" id="OUC48001.1"/>
    </source>
</evidence>
<comment type="caution">
    <text evidence="1">The sequence shown here is derived from an EMBL/GenBank/DDBJ whole genome shotgun (WGS) entry which is preliminary data.</text>
</comment>
<protein>
    <submittedName>
        <fullName evidence="1">Uncharacterized protein</fullName>
    </submittedName>
</protein>
<reference evidence="1 2" key="1">
    <citation type="submission" date="2015-04" db="EMBL/GenBank/DDBJ databases">
        <title>Draft genome of the roundworm Trichinella nativa.</title>
        <authorList>
            <person name="Mitreva M."/>
        </authorList>
    </citation>
    <scope>NUCLEOTIDE SEQUENCE [LARGE SCALE GENOMIC DNA]</scope>
    <source>
        <strain evidence="1 2">ISS45</strain>
    </source>
</reference>
<feature type="non-terminal residue" evidence="1">
    <location>
        <position position="128"/>
    </location>
</feature>
<sequence length="128" mass="14498">MDQICMFTTLDAESRRSYSHSKHEISQTRPGWRRNEKSKAWNIDELFFDKSIVNLTYGTDATTSFFQSLLFLTTKPPLPPLPTSVPSFPSTATAYGNNSSSAQKILAQGRLNNQWNNNTNKHHLYKGG</sequence>
<evidence type="ECO:0000313" key="2">
    <source>
        <dbReference type="Proteomes" id="UP000243006"/>
    </source>
</evidence>